<evidence type="ECO:0000259" key="2">
    <source>
        <dbReference type="Pfam" id="PF12550"/>
    </source>
</evidence>
<keyword evidence="5" id="KW-1185">Reference proteome</keyword>
<dbReference type="EMBL" id="JAACJL010000059">
    <property type="protein sequence ID" value="KAF4609994.1"/>
    <property type="molecule type" value="Genomic_DNA"/>
</dbReference>
<dbReference type="Gene3D" id="1.10.443.20">
    <property type="entry name" value="Centromere DNA-binding protein complex CBF3 subunit, domain 2"/>
    <property type="match status" value="1"/>
</dbReference>
<dbReference type="InterPro" id="IPR031872">
    <property type="entry name" value="NDC10_II"/>
</dbReference>
<dbReference type="GO" id="GO:0060963">
    <property type="term" value="P:positive regulation of ribosomal protein gene transcription by RNA polymerase II"/>
    <property type="evidence" value="ECO:0007669"/>
    <property type="project" value="TreeGrafter"/>
</dbReference>
<dbReference type="InterPro" id="IPR038279">
    <property type="entry name" value="Ndc10_dom2_sf"/>
</dbReference>
<dbReference type="Pfam" id="PF12550">
    <property type="entry name" value="GCR1_C"/>
    <property type="match status" value="1"/>
</dbReference>
<feature type="compositionally biased region" description="Low complexity" evidence="1">
    <location>
        <begin position="666"/>
        <end position="680"/>
    </location>
</feature>
<dbReference type="PANTHER" id="PTHR37784:SF2">
    <property type="entry name" value="HIGH-OSMOLARITY-INDUCED TRANSCRIPTION PROTEIN 1"/>
    <property type="match status" value="1"/>
</dbReference>
<evidence type="ECO:0000313" key="4">
    <source>
        <dbReference type="EMBL" id="KAF4609994.1"/>
    </source>
</evidence>
<accession>A0A8H4QF64</accession>
<organism evidence="4 5">
    <name type="scientific">Agrocybe pediades</name>
    <dbReference type="NCBI Taxonomy" id="84607"/>
    <lineage>
        <taxon>Eukaryota</taxon>
        <taxon>Fungi</taxon>
        <taxon>Dikarya</taxon>
        <taxon>Basidiomycota</taxon>
        <taxon>Agaricomycotina</taxon>
        <taxon>Agaricomycetes</taxon>
        <taxon>Agaricomycetidae</taxon>
        <taxon>Agaricales</taxon>
        <taxon>Agaricineae</taxon>
        <taxon>Strophariaceae</taxon>
        <taxon>Agrocybe</taxon>
    </lineage>
</organism>
<proteinExistence type="predicted"/>
<comment type="caution">
    <text evidence="4">The sequence shown here is derived from an EMBL/GenBank/DDBJ whole genome shotgun (WGS) entry which is preliminary data.</text>
</comment>
<feature type="domain" description="Transcription activator GCR1-like" evidence="2">
    <location>
        <begin position="849"/>
        <end position="927"/>
    </location>
</feature>
<evidence type="ECO:0000256" key="1">
    <source>
        <dbReference type="SAM" id="MobiDB-lite"/>
    </source>
</evidence>
<dbReference type="PANTHER" id="PTHR37784">
    <property type="entry name" value="PROTEIN MSN1"/>
    <property type="match status" value="1"/>
</dbReference>
<reference evidence="4 5" key="1">
    <citation type="submission" date="2019-12" db="EMBL/GenBank/DDBJ databases">
        <authorList>
            <person name="Floudas D."/>
            <person name="Bentzer J."/>
            <person name="Ahren D."/>
            <person name="Johansson T."/>
            <person name="Persson P."/>
            <person name="Tunlid A."/>
        </authorList>
    </citation>
    <scope>NUCLEOTIDE SEQUENCE [LARGE SCALE GENOMIC DNA]</scope>
    <source>
        <strain evidence="4 5">CBS 102.39</strain>
    </source>
</reference>
<name>A0A8H4QF64_9AGAR</name>
<feature type="compositionally biased region" description="Polar residues" evidence="1">
    <location>
        <begin position="57"/>
        <end position="70"/>
    </location>
</feature>
<feature type="domain" description="Ndc10" evidence="3">
    <location>
        <begin position="283"/>
        <end position="591"/>
    </location>
</feature>
<dbReference type="GO" id="GO:0000981">
    <property type="term" value="F:DNA-binding transcription factor activity, RNA polymerase II-specific"/>
    <property type="evidence" value="ECO:0007669"/>
    <property type="project" value="TreeGrafter"/>
</dbReference>
<evidence type="ECO:0000313" key="5">
    <source>
        <dbReference type="Proteomes" id="UP000521872"/>
    </source>
</evidence>
<gene>
    <name evidence="4" type="ORF">D9613_010503</name>
</gene>
<dbReference type="GO" id="GO:0000978">
    <property type="term" value="F:RNA polymerase II cis-regulatory region sequence-specific DNA binding"/>
    <property type="evidence" value="ECO:0007669"/>
    <property type="project" value="TreeGrafter"/>
</dbReference>
<evidence type="ECO:0000259" key="3">
    <source>
        <dbReference type="Pfam" id="PF16787"/>
    </source>
</evidence>
<protein>
    <recommendedName>
        <fullName evidence="6">Transcription activator GCR1-like domain-containing protein</fullName>
    </recommendedName>
</protein>
<dbReference type="InterPro" id="IPR022210">
    <property type="entry name" value="TF_GCR1-like"/>
</dbReference>
<sequence>MPDSHYQPVLVPNTMTNMNAATSASAFHPATAEPSPTNFPEHNGFVDINFPGPFSLLDSSATSMDDTSNQPSPPSAKRRRIEDATTVPATSGIDTIREEAHRLRLQVEKQLVSGKGTEQCYPRHVQRYEKFWEKDQAERAESDPKHVHEPAHPILGEKVALFLNHELERNKLDKNGREIPGTSVGKEHIKQTISALQSYIRSHQHLPVYANCPETKVLLRHQDLVKSFEEVACANEPTRIKEAHTMKTKGTSADGYTTAEVLRMANWLLQGHGLSKNQLCLAIRDRAMLLLASNVAFRGDSTRRTLWSDLFSQRVPMPLIGDTMELQAVVILADQAKTNTNGRIDEHGMFRHRDPELCGFGGLAFHFFSHFHIQKKPPPDFSPDFEDPKHSEFGRRDWYGIHAFPGGKISAKSSNKGMMTAMSYENHRERFINMHTSCNVDITAVTHGCRFYAADKARKYGATGLEVKALGNWRTGDAYSEIYNRSLPTRAMLASALFNADEPRSYVLPRGHLIPPASLLSRLFPWIESETEAYEARLEKYGAKAVDHALRHFLALLKEMRVILLQDAAVLFQKYPDIAMWKYAPFNSVEFRDFSKQSCVILERAAVEAVENFKRLPDQVAATLRASIETIQIQRRLEHEDLSSQLMYMREMLRSNTNSRKRSRSTKSSGSGSITPSESPSPEPDTMRVDPQSPTRSELLKAHEANARRSFKAALPDQLPLPLDAASIINPPVLELKAAAEVDEVARLPASQYISPEHSAESKWPPDLKMFQASFILSNCTKEREVQLSSLRELIKVFGSEKLVRHQFEWSCSPKPAIPSVGSEKLVRHQFEWSCSPKPAIPSEWLPFYTFNTAIKTIEDVWKEWSEGLDGCISVQQLNNRWAARWRRQNEGQKTEAARRKVITTLVTDLAKKPNWTADLALRFLNERYPIPSGVNGPKHLSSIRSFITHLQNTKTGKLNREEIMTAASLYCR</sequence>
<feature type="region of interest" description="Disordered" evidence="1">
    <location>
        <begin position="654"/>
        <end position="696"/>
    </location>
</feature>
<dbReference type="Proteomes" id="UP000521872">
    <property type="component" value="Unassembled WGS sequence"/>
</dbReference>
<dbReference type="AlphaFoldDB" id="A0A8H4QF64"/>
<dbReference type="InterPro" id="IPR052146">
    <property type="entry name" value="HOT1"/>
</dbReference>
<evidence type="ECO:0008006" key="6">
    <source>
        <dbReference type="Google" id="ProtNLM"/>
    </source>
</evidence>
<feature type="region of interest" description="Disordered" evidence="1">
    <location>
        <begin position="57"/>
        <end position="95"/>
    </location>
</feature>
<dbReference type="Pfam" id="PF16787">
    <property type="entry name" value="NDC10_II"/>
    <property type="match status" value="1"/>
</dbReference>